<dbReference type="GO" id="GO:0071555">
    <property type="term" value="P:cell wall organization"/>
    <property type="evidence" value="ECO:0007669"/>
    <property type="project" value="UniProtKB-UniRule"/>
</dbReference>
<reference evidence="11" key="1">
    <citation type="submission" date="2019-12" db="EMBL/GenBank/DDBJ databases">
        <title>High-Quality draft genome sequences of three cyanobacteria isolated from the limestone walls of the Old Cathedral of Coimbra.</title>
        <authorList>
            <person name="Tiago I."/>
            <person name="Soares F."/>
            <person name="Portugal A."/>
        </authorList>
    </citation>
    <scope>NUCLEOTIDE SEQUENCE</scope>
    <source>
        <strain evidence="11">A</strain>
    </source>
</reference>
<evidence type="ECO:0000256" key="5">
    <source>
        <dbReference type="ARBA" id="ARBA00022801"/>
    </source>
</evidence>
<organism evidence="11 12">
    <name type="scientific">Myxacorys almedinensis A</name>
    <dbReference type="NCBI Taxonomy" id="2690445"/>
    <lineage>
        <taxon>Bacteria</taxon>
        <taxon>Bacillati</taxon>
        <taxon>Cyanobacteriota</taxon>
        <taxon>Cyanophyceae</taxon>
        <taxon>Leptolyngbyales</taxon>
        <taxon>Leptolyngbyaceae</taxon>
        <taxon>Myxacorys</taxon>
        <taxon>Myxacorys almedinensis</taxon>
    </lineage>
</organism>
<keyword evidence="7 9" id="KW-0573">Peptidoglycan synthesis</keyword>
<keyword evidence="8 9" id="KW-0961">Cell wall biogenesis/degradation</keyword>
<dbReference type="PANTHER" id="PTHR30582:SF24">
    <property type="entry name" value="L,D-TRANSPEPTIDASE ERFK_SRFK-RELATED"/>
    <property type="match status" value="1"/>
</dbReference>
<dbReference type="UniPathway" id="UPA00219"/>
<name>A0A8J8CHI6_9CYAN</name>
<feature type="domain" description="L,D-TPase catalytic" evidence="10">
    <location>
        <begin position="47"/>
        <end position="172"/>
    </location>
</feature>
<dbReference type="InterPro" id="IPR038063">
    <property type="entry name" value="Transpep_catalytic_dom"/>
</dbReference>
<keyword evidence="12" id="KW-1185">Reference proteome</keyword>
<evidence type="ECO:0000313" key="11">
    <source>
        <dbReference type="EMBL" id="NDJ16758.1"/>
    </source>
</evidence>
<evidence type="ECO:0000256" key="1">
    <source>
        <dbReference type="ARBA" id="ARBA00004752"/>
    </source>
</evidence>
<dbReference type="SUPFAM" id="SSF141523">
    <property type="entry name" value="L,D-transpeptidase catalytic domain-like"/>
    <property type="match status" value="1"/>
</dbReference>
<comment type="similarity">
    <text evidence="2">Belongs to the YkuD family.</text>
</comment>
<dbReference type="Pfam" id="PF03734">
    <property type="entry name" value="YkuD"/>
    <property type="match status" value="1"/>
</dbReference>
<evidence type="ECO:0000256" key="4">
    <source>
        <dbReference type="ARBA" id="ARBA00022679"/>
    </source>
</evidence>
<evidence type="ECO:0000256" key="8">
    <source>
        <dbReference type="ARBA" id="ARBA00023316"/>
    </source>
</evidence>
<dbReference type="InterPro" id="IPR050979">
    <property type="entry name" value="LD-transpeptidase"/>
</dbReference>
<comment type="pathway">
    <text evidence="1 9">Cell wall biogenesis; peptidoglycan biosynthesis.</text>
</comment>
<keyword evidence="3" id="KW-0328">Glycosyltransferase</keyword>
<evidence type="ECO:0000256" key="2">
    <source>
        <dbReference type="ARBA" id="ARBA00005992"/>
    </source>
</evidence>
<keyword evidence="5" id="KW-0378">Hydrolase</keyword>
<dbReference type="PANTHER" id="PTHR30582">
    <property type="entry name" value="L,D-TRANSPEPTIDASE"/>
    <property type="match status" value="1"/>
</dbReference>
<dbReference type="AlphaFoldDB" id="A0A8J8CHI6"/>
<dbReference type="PROSITE" id="PS52029">
    <property type="entry name" value="LD_TPASE"/>
    <property type="match status" value="1"/>
</dbReference>
<dbReference type="GO" id="GO:0071972">
    <property type="term" value="F:peptidoglycan L,D-transpeptidase activity"/>
    <property type="evidence" value="ECO:0007669"/>
    <property type="project" value="TreeGrafter"/>
</dbReference>
<evidence type="ECO:0000259" key="10">
    <source>
        <dbReference type="PROSITE" id="PS52029"/>
    </source>
</evidence>
<dbReference type="GO" id="GO:0018104">
    <property type="term" value="P:peptidoglycan-protein cross-linking"/>
    <property type="evidence" value="ECO:0007669"/>
    <property type="project" value="TreeGrafter"/>
</dbReference>
<protein>
    <submittedName>
        <fullName evidence="11">L,D-transpeptidase family protein</fullName>
    </submittedName>
</protein>
<dbReference type="Gene3D" id="2.40.440.10">
    <property type="entry name" value="L,D-transpeptidase catalytic domain-like"/>
    <property type="match status" value="1"/>
</dbReference>
<sequence>MLMCISTGLMLLGAQRHKLTFPKLTLPSVFTSTRSQPIASPIPTSDSKLVVDLSDRKVYFYKNEILKKSYPVAIGQEGWETPTGSFKVFQKYENPVWQHPITGEVIPPGDRNPLGKWWLGFHNHSNLLIGFHGTPHESLLGEAVSHGCLRMRNADIETLAQHIELGTLVIVRP</sequence>
<evidence type="ECO:0000256" key="7">
    <source>
        <dbReference type="ARBA" id="ARBA00022984"/>
    </source>
</evidence>
<keyword evidence="4" id="KW-0808">Transferase</keyword>
<accession>A0A8J8CHI6</accession>
<dbReference type="GO" id="GO:0008360">
    <property type="term" value="P:regulation of cell shape"/>
    <property type="evidence" value="ECO:0007669"/>
    <property type="project" value="UniProtKB-UniRule"/>
</dbReference>
<gene>
    <name evidence="11" type="ORF">GS601_05550</name>
</gene>
<dbReference type="CDD" id="cd16913">
    <property type="entry name" value="YkuD_like"/>
    <property type="match status" value="1"/>
</dbReference>
<proteinExistence type="inferred from homology"/>
<dbReference type="GO" id="GO:0005576">
    <property type="term" value="C:extracellular region"/>
    <property type="evidence" value="ECO:0007669"/>
    <property type="project" value="TreeGrafter"/>
</dbReference>
<evidence type="ECO:0000313" key="12">
    <source>
        <dbReference type="Proteomes" id="UP000646053"/>
    </source>
</evidence>
<comment type="caution">
    <text evidence="11">The sequence shown here is derived from an EMBL/GenBank/DDBJ whole genome shotgun (WGS) entry which is preliminary data.</text>
</comment>
<dbReference type="Proteomes" id="UP000646053">
    <property type="component" value="Unassembled WGS sequence"/>
</dbReference>
<dbReference type="InterPro" id="IPR005490">
    <property type="entry name" value="LD_TPept_cat_dom"/>
</dbReference>
<dbReference type="EMBL" id="WVIE01000005">
    <property type="protein sequence ID" value="NDJ16758.1"/>
    <property type="molecule type" value="Genomic_DNA"/>
</dbReference>
<feature type="active site" description="Nucleophile" evidence="9">
    <location>
        <position position="148"/>
    </location>
</feature>
<evidence type="ECO:0000256" key="6">
    <source>
        <dbReference type="ARBA" id="ARBA00022960"/>
    </source>
</evidence>
<keyword evidence="6 9" id="KW-0133">Cell shape</keyword>
<evidence type="ECO:0000256" key="3">
    <source>
        <dbReference type="ARBA" id="ARBA00022676"/>
    </source>
</evidence>
<feature type="active site" description="Proton donor/acceptor" evidence="9">
    <location>
        <position position="132"/>
    </location>
</feature>
<evidence type="ECO:0000256" key="9">
    <source>
        <dbReference type="PROSITE-ProRule" id="PRU01373"/>
    </source>
</evidence>
<dbReference type="GO" id="GO:0016757">
    <property type="term" value="F:glycosyltransferase activity"/>
    <property type="evidence" value="ECO:0007669"/>
    <property type="project" value="UniProtKB-KW"/>
</dbReference>